<proteinExistence type="predicted"/>
<evidence type="ECO:0000313" key="1">
    <source>
        <dbReference type="EMBL" id="KXB05597.1"/>
    </source>
</evidence>
<organism evidence="1 2">
    <name type="scientific">candidate division MSBL1 archaeon SCGC-AAA382A13</name>
    <dbReference type="NCBI Taxonomy" id="1698279"/>
    <lineage>
        <taxon>Archaea</taxon>
        <taxon>Methanobacteriati</taxon>
        <taxon>Methanobacteriota</taxon>
        <taxon>candidate division MSBL1</taxon>
    </lineage>
</organism>
<comment type="caution">
    <text evidence="1">The sequence shown here is derived from an EMBL/GenBank/DDBJ whole genome shotgun (WGS) entry which is preliminary data.</text>
</comment>
<reference evidence="1 2" key="1">
    <citation type="journal article" date="2016" name="Sci. Rep.">
        <title>Metabolic traits of an uncultured archaeal lineage -MSBL1- from brine pools of the Red Sea.</title>
        <authorList>
            <person name="Mwirichia R."/>
            <person name="Alam I."/>
            <person name="Rashid M."/>
            <person name="Vinu M."/>
            <person name="Ba-Alawi W."/>
            <person name="Anthony Kamau A."/>
            <person name="Kamanda Ngugi D."/>
            <person name="Goker M."/>
            <person name="Klenk H.P."/>
            <person name="Bajic V."/>
            <person name="Stingl U."/>
        </authorList>
    </citation>
    <scope>NUCLEOTIDE SEQUENCE [LARGE SCALE GENOMIC DNA]</scope>
    <source>
        <strain evidence="1">SCGC-AAA382A13</strain>
    </source>
</reference>
<dbReference type="Proteomes" id="UP000070311">
    <property type="component" value="Unassembled WGS sequence"/>
</dbReference>
<dbReference type="EMBL" id="LHYD01000005">
    <property type="protein sequence ID" value="KXB05597.1"/>
    <property type="molecule type" value="Genomic_DNA"/>
</dbReference>
<dbReference type="AlphaFoldDB" id="A0A133VGP0"/>
<gene>
    <name evidence="1" type="ORF">AKJ50_00495</name>
</gene>
<protein>
    <submittedName>
        <fullName evidence="1">Uncharacterized protein</fullName>
    </submittedName>
</protein>
<evidence type="ECO:0000313" key="2">
    <source>
        <dbReference type="Proteomes" id="UP000070311"/>
    </source>
</evidence>
<accession>A0A133VGP0</accession>
<keyword evidence="2" id="KW-1185">Reference proteome</keyword>
<name>A0A133VGP0_9EURY</name>
<sequence length="212" mass="25472">MIEPKKFEERWETFSSKYINDFERFWKYKLEIENNSGNILDKSHLNTTHHRLCEILRGWQAYRPFGLDRNILKKALKSISEHYKVICNYSLRNIDEVPRTHLKSIWVELGKVKSESESDYQYVISVCKPLMLMWGQTLAFDSKVRKNIPHPVTAKSRWKFETWISILQDFSHKINQNPEIIDFFKEWSRKRFGTNDSVPYGRFLDIYFYSGS</sequence>